<keyword evidence="3" id="KW-1185">Reference proteome</keyword>
<feature type="region of interest" description="Disordered" evidence="1">
    <location>
        <begin position="1"/>
        <end position="38"/>
    </location>
</feature>
<evidence type="ECO:0000313" key="2">
    <source>
        <dbReference type="EMBL" id="CAH2031738.1"/>
    </source>
</evidence>
<sequence length="57" mass="6322">MRGTALIPSVRGAGGTSVKRDPHRNSRQEHATARQVSVHEKSVMNWNLGPVFLNKNK</sequence>
<reference evidence="2 3" key="1">
    <citation type="submission" date="2022-03" db="EMBL/GenBank/DDBJ databases">
        <authorList>
            <person name="Koch H."/>
        </authorList>
    </citation>
    <scope>NUCLEOTIDE SEQUENCE [LARGE SCALE GENOMIC DNA]</scope>
    <source>
        <strain evidence="2 3">G1</strain>
    </source>
</reference>
<evidence type="ECO:0000313" key="3">
    <source>
        <dbReference type="Proteomes" id="UP001295463"/>
    </source>
</evidence>
<gene>
    <name evidence="2" type="ORF">GEAMG1_1906</name>
</gene>
<organism evidence="2 3">
    <name type="scientific">Trichlorobacter ammonificans</name>
    <dbReference type="NCBI Taxonomy" id="2916410"/>
    <lineage>
        <taxon>Bacteria</taxon>
        <taxon>Pseudomonadati</taxon>
        <taxon>Thermodesulfobacteriota</taxon>
        <taxon>Desulfuromonadia</taxon>
        <taxon>Geobacterales</taxon>
        <taxon>Geobacteraceae</taxon>
        <taxon>Trichlorobacter</taxon>
    </lineage>
</organism>
<protein>
    <submittedName>
        <fullName evidence="2">Uncharacterized protein</fullName>
    </submittedName>
</protein>
<evidence type="ECO:0000256" key="1">
    <source>
        <dbReference type="SAM" id="MobiDB-lite"/>
    </source>
</evidence>
<name>A0ABM9D9B4_9BACT</name>
<feature type="compositionally biased region" description="Basic and acidic residues" evidence="1">
    <location>
        <begin position="18"/>
        <end position="38"/>
    </location>
</feature>
<proteinExistence type="predicted"/>
<dbReference type="Proteomes" id="UP001295463">
    <property type="component" value="Chromosome"/>
</dbReference>
<dbReference type="EMBL" id="OW150024">
    <property type="protein sequence ID" value="CAH2031738.1"/>
    <property type="molecule type" value="Genomic_DNA"/>
</dbReference>
<accession>A0ABM9D9B4</accession>